<name>A0A2R5EGV2_9BACL</name>
<reference evidence="1 2" key="1">
    <citation type="submission" date="2017-08" db="EMBL/GenBank/DDBJ databases">
        <title>Substantial Increase in Enzyme Production by Combined Drug-Resistance Mutations in Paenibacillus agaridevorans.</title>
        <authorList>
            <person name="Tanaka Y."/>
            <person name="Funane K."/>
            <person name="Hosaka T."/>
            <person name="Shiwa Y."/>
            <person name="Fujita N."/>
            <person name="Miyazaki T."/>
            <person name="Yoshikawa H."/>
            <person name="Murakami K."/>
            <person name="Kasahara K."/>
            <person name="Inaoka T."/>
            <person name="Hiraga Y."/>
            <person name="Ochi K."/>
        </authorList>
    </citation>
    <scope>NUCLEOTIDE SEQUENCE [LARGE SCALE GENOMIC DNA]</scope>
    <source>
        <strain evidence="1 2">T-3040</strain>
    </source>
</reference>
<dbReference type="Pfam" id="PF02065">
    <property type="entry name" value="Melibiase"/>
    <property type="match status" value="1"/>
</dbReference>
<sequence length="719" mass="82995">MYEMTKISIENEWLSRGFEVNKEGLFRTVSLQNKTTGFEYVKPARDTEEEFSFICYYGEAMMVLKTRDFSYESHRFISSEESETLTVRLMLRAGGDAGYLPFAIGSWGSAGSLLAVELIYQAYHQHPVIRKRMTISSKADYPVRIQYLGWEQLALSPGEGRQVHHSFFTQTSAAVSNCMDDSVMAIEWPDANEGLLVATEAPGSMKHMELFANGDHLHIGYNDKEETIFEWQLEPGETFESDCSFFLSFCHEKWQDVVDRQLGSFVKNRLSVCLPEQVPTFTVNTWETFYSDINEEIVLENIKIAAEMGIEAYQLDCGWYFLHGDFEPDPVKFPRGLDPIVEACRASNIKLGLWMSVSNMHIDSSIAKEHPEWFLTDENEQHGFMVGWKDTAIMCLDSDFKGWILDEIDRTVKKYDVKLLKLDLAAVRDPYNPHKSIGCHSRDHHHGTQKSSNLRIYRSMFWIMDELRNRNPDCLLDLTFELYGVLHNMDLALIQHAHQNWIVNSDTAWLDNLRRMIHTRSRVVPSYTLNFGSCHLTDPLSRHVGFWSALAAHGLYYGDLRKLSGADREHYGKWIKWVKDYRTEFDFLAYHQVSDTFPASDAPDHVDRRFHPYSFYEAARVKSTAKEWDGFAKLKEDGEGLIVVFRPEHSEQPNQSYALPWMKAEERYAVYDVLRGSLVGYFNGKTLQEGLELHIVEQPGVLVLQIQRLLAEAVEIDQK</sequence>
<keyword evidence="2" id="KW-1185">Reference proteome</keyword>
<dbReference type="InterPro" id="IPR013785">
    <property type="entry name" value="Aldolase_TIM"/>
</dbReference>
<dbReference type="InterPro" id="IPR002252">
    <property type="entry name" value="Glyco_hydro_36"/>
</dbReference>
<dbReference type="GO" id="GO:0016052">
    <property type="term" value="P:carbohydrate catabolic process"/>
    <property type="evidence" value="ECO:0007669"/>
    <property type="project" value="InterPro"/>
</dbReference>
<dbReference type="InterPro" id="IPR017853">
    <property type="entry name" value="GH"/>
</dbReference>
<dbReference type="EMBL" id="BDQX01000023">
    <property type="protein sequence ID" value="GBG05796.1"/>
    <property type="molecule type" value="Genomic_DNA"/>
</dbReference>
<dbReference type="SUPFAM" id="SSF51445">
    <property type="entry name" value="(Trans)glycosidases"/>
    <property type="match status" value="1"/>
</dbReference>
<accession>A0A2R5EGV2</accession>
<evidence type="ECO:0000313" key="2">
    <source>
        <dbReference type="Proteomes" id="UP000245202"/>
    </source>
</evidence>
<dbReference type="Proteomes" id="UP000245202">
    <property type="component" value="Unassembled WGS sequence"/>
</dbReference>
<protein>
    <submittedName>
        <fullName evidence="1">Alpha-galactosidase</fullName>
    </submittedName>
</protein>
<comment type="caution">
    <text evidence="1">The sequence shown here is derived from an EMBL/GenBank/DDBJ whole genome shotgun (WGS) entry which is preliminary data.</text>
</comment>
<dbReference type="PANTHER" id="PTHR43053">
    <property type="entry name" value="GLYCOSIDASE FAMILY 31"/>
    <property type="match status" value="1"/>
</dbReference>
<gene>
    <name evidence="1" type="ORF">PAT3040_00281</name>
</gene>
<dbReference type="CDD" id="cd14791">
    <property type="entry name" value="GH36"/>
    <property type="match status" value="1"/>
</dbReference>
<dbReference type="GO" id="GO:0004557">
    <property type="term" value="F:alpha-galactosidase activity"/>
    <property type="evidence" value="ECO:0007669"/>
    <property type="project" value="InterPro"/>
</dbReference>
<organism evidence="1 2">
    <name type="scientific">Paenibacillus agaridevorans</name>
    <dbReference type="NCBI Taxonomy" id="171404"/>
    <lineage>
        <taxon>Bacteria</taxon>
        <taxon>Bacillati</taxon>
        <taxon>Bacillota</taxon>
        <taxon>Bacilli</taxon>
        <taxon>Bacillales</taxon>
        <taxon>Paenibacillaceae</taxon>
        <taxon>Paenibacillus</taxon>
    </lineage>
</organism>
<dbReference type="AlphaFoldDB" id="A0A2R5EGV2"/>
<proteinExistence type="predicted"/>
<dbReference type="InterPro" id="IPR050985">
    <property type="entry name" value="Alpha-glycosidase_related"/>
</dbReference>
<dbReference type="Gene3D" id="3.20.20.70">
    <property type="entry name" value="Aldolase class I"/>
    <property type="match status" value="1"/>
</dbReference>
<evidence type="ECO:0000313" key="1">
    <source>
        <dbReference type="EMBL" id="GBG05796.1"/>
    </source>
</evidence>